<protein>
    <submittedName>
        <fullName evidence="1">Uncharacterized protein</fullName>
    </submittedName>
</protein>
<reference evidence="2" key="1">
    <citation type="journal article" date="2019" name="Int. J. Syst. Evol. Microbiol.">
        <title>The Global Catalogue of Microorganisms (GCM) 10K type strain sequencing project: providing services to taxonomists for standard genome sequencing and annotation.</title>
        <authorList>
            <consortium name="The Broad Institute Genomics Platform"/>
            <consortium name="The Broad Institute Genome Sequencing Center for Infectious Disease"/>
            <person name="Wu L."/>
            <person name="Ma J."/>
        </authorList>
    </citation>
    <scope>NUCLEOTIDE SEQUENCE [LARGE SCALE GENOMIC DNA]</scope>
    <source>
        <strain evidence="2">JCM 17626</strain>
    </source>
</reference>
<evidence type="ECO:0000313" key="1">
    <source>
        <dbReference type="EMBL" id="GAA4204400.1"/>
    </source>
</evidence>
<keyword evidence="2" id="KW-1185">Reference proteome</keyword>
<accession>A0ABP8BDX4</accession>
<proteinExistence type="predicted"/>
<gene>
    <name evidence="1" type="ORF">GCM10022289_22210</name>
</gene>
<dbReference type="EMBL" id="BAABBY010000005">
    <property type="protein sequence ID" value="GAA4204400.1"/>
    <property type="molecule type" value="Genomic_DNA"/>
</dbReference>
<dbReference type="RefSeq" id="WP_344851523.1">
    <property type="nucleotide sequence ID" value="NZ_BAABBY010000005.1"/>
</dbReference>
<organism evidence="1 2">
    <name type="scientific">Pedobacter jeongneungensis</name>
    <dbReference type="NCBI Taxonomy" id="947309"/>
    <lineage>
        <taxon>Bacteria</taxon>
        <taxon>Pseudomonadati</taxon>
        <taxon>Bacteroidota</taxon>
        <taxon>Sphingobacteriia</taxon>
        <taxon>Sphingobacteriales</taxon>
        <taxon>Sphingobacteriaceae</taxon>
        <taxon>Pedobacter</taxon>
    </lineage>
</organism>
<sequence>MIEPSDILKFLLRQIDGKGKPYENTVRYSVVRFLLAVIEGSPVKAEDKALLRGAESFDKKIFIEPFLGAVNVLFIIEPEIEKRIFEDEYLLPELNTYIAESANIAISSNIFDFAHGASGMLFYLKSVNSSEILCLKSRFVSGVRNYVDKRAYTLTENPQYLLSKLTDTLIGIYLNKSDELEETELIDTIDTCFNAMFSFWQEVNHEDQKYLFLGRNLEYPTLKGLLTWCEGDIQKAIVTIVYSVLKNNKPLYKTGLLLGLHTLILPDLFEDNIDGVDFYSGALGPYYGYKLLYDFTDDINFLEASDLWMSRLEANLSRIIYAQKELSFQEIMMIATCYAFVNQKSQYNDYTREIF</sequence>
<name>A0ABP8BDX4_9SPHI</name>
<dbReference type="Proteomes" id="UP001501772">
    <property type="component" value="Unassembled WGS sequence"/>
</dbReference>
<comment type="caution">
    <text evidence="1">The sequence shown here is derived from an EMBL/GenBank/DDBJ whole genome shotgun (WGS) entry which is preliminary data.</text>
</comment>
<evidence type="ECO:0000313" key="2">
    <source>
        <dbReference type="Proteomes" id="UP001501772"/>
    </source>
</evidence>